<protein>
    <submittedName>
        <fullName evidence="2">Uncharacterized protein</fullName>
    </submittedName>
</protein>
<evidence type="ECO:0000256" key="1">
    <source>
        <dbReference type="SAM" id="MobiDB-lite"/>
    </source>
</evidence>
<dbReference type="EMBL" id="CP002376">
    <property type="protein sequence ID" value="AEZ59630.1"/>
    <property type="molecule type" value="Genomic_DNA"/>
</dbReference>
<dbReference type="KEGG" id="tpg:TPEGAU_0370"/>
<evidence type="ECO:0000313" key="3">
    <source>
        <dbReference type="Proteomes" id="UP000008192"/>
    </source>
</evidence>
<dbReference type="Proteomes" id="UP000008192">
    <property type="component" value="Chromosome"/>
</dbReference>
<dbReference type="AlphaFoldDB" id="A0AAU8PIH1"/>
<organism evidence="2 3">
    <name type="scientific">Treponema pallidum subsp. pertenue (strain Gauthier)</name>
    <dbReference type="NCBI Taxonomy" id="491080"/>
    <lineage>
        <taxon>Bacteria</taxon>
        <taxon>Pseudomonadati</taxon>
        <taxon>Spirochaetota</taxon>
        <taxon>Spirochaetia</taxon>
        <taxon>Spirochaetales</taxon>
        <taxon>Treponemataceae</taxon>
        <taxon>Treponema</taxon>
    </lineage>
</organism>
<reference evidence="3" key="1">
    <citation type="journal article" date="2012" name="PLoS Negl. Trop. Dis.">
        <title>Whole genome sequences of three Treponema pallidum ssp. pertenue strains: yaws and syphilis treponemes differ in less than 0.2% of the genome sequence.</title>
        <authorList>
            <person name="Cejkova D."/>
            <person name="Zobanikova M."/>
            <person name="Chen L."/>
            <person name="Pospisilova P."/>
            <person name="Strouhal M."/>
            <person name="Qin X."/>
            <person name="Mikalova L."/>
            <person name="Norris S.J."/>
            <person name="Muzny D.M."/>
            <person name="Gibbs R.A."/>
            <person name="Fulton L.L."/>
            <person name="Sodergren E."/>
            <person name="Weinstock G.M."/>
            <person name="Smajs D."/>
        </authorList>
    </citation>
    <scope>NUCLEOTIDE SEQUENCE [LARGE SCALE GENOMIC DNA]</scope>
    <source>
        <strain evidence="3">Gauthier</strain>
    </source>
</reference>
<proteinExistence type="predicted"/>
<gene>
    <name evidence="2" type="ordered locus">TPEGAU_0370</name>
</gene>
<name>A0AAU8PIH1_TREPG</name>
<feature type="region of interest" description="Disordered" evidence="1">
    <location>
        <begin position="42"/>
        <end position="93"/>
    </location>
</feature>
<evidence type="ECO:0000313" key="2">
    <source>
        <dbReference type="EMBL" id="AEZ59630.1"/>
    </source>
</evidence>
<accession>A0AAU8PIH1</accession>
<feature type="compositionally biased region" description="Acidic residues" evidence="1">
    <location>
        <begin position="44"/>
        <end position="93"/>
    </location>
</feature>
<sequence>MCAPLYDPPLAFTIPQAEVSHMNERNKLLARALYSCVPHVQGSDDYEDDFEDSDFQDGDFDDFEDEDGFDDDDDFEDDDFEYEDEDNDLDFDE</sequence>